<keyword evidence="6" id="KW-0016">Alginate biosynthesis</keyword>
<evidence type="ECO:0000313" key="8">
    <source>
        <dbReference type="EMBL" id="PJJ42461.1"/>
    </source>
</evidence>
<feature type="domain" description="AlgX/AlgJ SGNH hydrolase-like" evidence="7">
    <location>
        <begin position="234"/>
        <end position="477"/>
    </location>
</feature>
<proteinExistence type="predicted"/>
<evidence type="ECO:0000256" key="3">
    <source>
        <dbReference type="ARBA" id="ARBA00022679"/>
    </source>
</evidence>
<sequence length="493" mass="55722">MKRLTVLFTAIFFVMLLLPVSWELAHSFRSGEAFLPLDIFRDVASPFVREAVLKREADSLNVGMKQIFALAKSEDSTLAEKISDLDGVAQNLKRTLMDVNAYLPIDSTDSAVDQISKFQKMLAGLESDVSLNDSLLKMVADIQNTYASFSLSRVAKAWWNHGILSGKYLRAYEDRMEKENSFVKMMRPFYQTFAWKVLKDPGEKAVYADSNFLYYRQDVDFLVKPAPWTLDSLDNPIEAVLDFKAELEKRGVELLVVVVPGKPSIYPEFLNPTMFSLYEKKFSLGRRFVDTLQTLGVQMVNLYPVLKKAKEKDREGDFLYLYTDTHWTPRGARIAAEAVAKKVKKMPVAKTFPKLSLTDSLVTAVRTGDIATMADLENAYPNQTVEAHQVKNAKTGAPLRSDFRNSKILILGDSYSRIYETDAPMSAGWISQFANEMQTPVASIISDGGASTLVREKLARRSGVLKNKKLLIWEFVERDLRFGAGGWKKVRFD</sequence>
<dbReference type="OrthoDB" id="9760774at2"/>
<dbReference type="Pfam" id="PF16822">
    <property type="entry name" value="ALGX"/>
    <property type="match status" value="1"/>
</dbReference>
<dbReference type="EMBL" id="PGEX01000001">
    <property type="protein sequence ID" value="PJJ42461.1"/>
    <property type="molecule type" value="Genomic_DNA"/>
</dbReference>
<dbReference type="GO" id="GO:0016787">
    <property type="term" value="F:hydrolase activity"/>
    <property type="evidence" value="ECO:0007669"/>
    <property type="project" value="UniProtKB-KW"/>
</dbReference>
<keyword evidence="3 8" id="KW-0808">Transferase</keyword>
<comment type="pathway">
    <text evidence="2">Glycan biosynthesis; alginate biosynthesis.</text>
</comment>
<dbReference type="GO" id="GO:0042597">
    <property type="term" value="C:periplasmic space"/>
    <property type="evidence" value="ECO:0007669"/>
    <property type="project" value="UniProtKB-SubCell"/>
</dbReference>
<evidence type="ECO:0000256" key="1">
    <source>
        <dbReference type="ARBA" id="ARBA00004418"/>
    </source>
</evidence>
<dbReference type="UniPathway" id="UPA00286"/>
<name>A0A2M9A9P9_9BACT</name>
<protein>
    <submittedName>
        <fullName evidence="8">Acetyltransferase AlgX (SGNH hydrolase-like protein)</fullName>
    </submittedName>
</protein>
<evidence type="ECO:0000313" key="9">
    <source>
        <dbReference type="Proteomes" id="UP000231134"/>
    </source>
</evidence>
<keyword evidence="9" id="KW-1185">Reference proteome</keyword>
<reference evidence="8 9" key="1">
    <citation type="submission" date="2017-11" db="EMBL/GenBank/DDBJ databases">
        <title>Animal gut microbial communities from fecal samples from Wisconsin, USA.</title>
        <authorList>
            <person name="Neumann A."/>
        </authorList>
    </citation>
    <scope>NUCLEOTIDE SEQUENCE [LARGE SCALE GENOMIC DNA]</scope>
    <source>
        <strain evidence="8 9">UWS3</strain>
    </source>
</reference>
<keyword evidence="5" id="KW-0574">Periplasm</keyword>
<keyword evidence="8" id="KW-0378">Hydrolase</keyword>
<comment type="caution">
    <text evidence="8">The sequence shown here is derived from an EMBL/GenBank/DDBJ whole genome shotgun (WGS) entry which is preliminary data.</text>
</comment>
<accession>A0A2M9A9P9</accession>
<dbReference type="Proteomes" id="UP000231134">
    <property type="component" value="Unassembled WGS sequence"/>
</dbReference>
<comment type="subcellular location">
    <subcellularLocation>
        <location evidence="1">Periplasm</location>
    </subcellularLocation>
</comment>
<evidence type="ECO:0000256" key="5">
    <source>
        <dbReference type="ARBA" id="ARBA00022764"/>
    </source>
</evidence>
<evidence type="ECO:0000256" key="4">
    <source>
        <dbReference type="ARBA" id="ARBA00022729"/>
    </source>
</evidence>
<evidence type="ECO:0000256" key="6">
    <source>
        <dbReference type="ARBA" id="ARBA00022841"/>
    </source>
</evidence>
<evidence type="ECO:0000256" key="2">
    <source>
        <dbReference type="ARBA" id="ARBA00005182"/>
    </source>
</evidence>
<dbReference type="RefSeq" id="WP_100426319.1">
    <property type="nucleotide sequence ID" value="NZ_PGEX01000001.1"/>
</dbReference>
<dbReference type="AlphaFoldDB" id="A0A2M9A9P9"/>
<keyword evidence="4" id="KW-0732">Signal</keyword>
<evidence type="ECO:0000259" key="7">
    <source>
        <dbReference type="Pfam" id="PF16822"/>
    </source>
</evidence>
<dbReference type="GO" id="GO:0042121">
    <property type="term" value="P:alginic acid biosynthetic process"/>
    <property type="evidence" value="ECO:0007669"/>
    <property type="project" value="UniProtKB-UniPathway"/>
</dbReference>
<dbReference type="GO" id="GO:0016740">
    <property type="term" value="F:transferase activity"/>
    <property type="evidence" value="ECO:0007669"/>
    <property type="project" value="UniProtKB-KW"/>
</dbReference>
<organism evidence="8 9">
    <name type="scientific">Hallerella succinigenes</name>
    <dbReference type="NCBI Taxonomy" id="1896222"/>
    <lineage>
        <taxon>Bacteria</taxon>
        <taxon>Pseudomonadati</taxon>
        <taxon>Fibrobacterota</taxon>
        <taxon>Fibrobacteria</taxon>
        <taxon>Fibrobacterales</taxon>
        <taxon>Fibrobacteraceae</taxon>
        <taxon>Hallerella</taxon>
    </lineage>
</organism>
<gene>
    <name evidence="8" type="ORF">BGX16_2490</name>
</gene>
<dbReference type="InterPro" id="IPR031811">
    <property type="entry name" value="ALGX/ALGJ_SGNH-like"/>
</dbReference>